<dbReference type="eggNOG" id="ENOG502T6BC">
    <property type="taxonomic scope" value="Eukaryota"/>
</dbReference>
<dbReference type="OMA" id="NWIGIFM"/>
<dbReference type="InterPro" id="IPR024079">
    <property type="entry name" value="MetalloPept_cat_dom_sf"/>
</dbReference>
<dbReference type="SUPFAM" id="SSF55486">
    <property type="entry name" value="Metalloproteases ('zincins'), catalytic domain"/>
    <property type="match status" value="1"/>
</dbReference>
<feature type="signal peptide" evidence="1">
    <location>
        <begin position="1"/>
        <end position="27"/>
    </location>
</feature>
<dbReference type="VEuPathDB" id="FungiDB:MCYG_03089"/>
<protein>
    <submittedName>
        <fullName evidence="2">Uncharacterized protein</fullName>
    </submittedName>
</protein>
<evidence type="ECO:0000313" key="3">
    <source>
        <dbReference type="Proteomes" id="UP000002035"/>
    </source>
</evidence>
<dbReference type="RefSeq" id="XP_002847583.1">
    <property type="nucleotide sequence ID" value="XM_002847537.1"/>
</dbReference>
<evidence type="ECO:0000256" key="1">
    <source>
        <dbReference type="SAM" id="SignalP"/>
    </source>
</evidence>
<proteinExistence type="predicted"/>
<dbReference type="Gene3D" id="3.40.390.10">
    <property type="entry name" value="Collagenase (Catalytic Domain)"/>
    <property type="match status" value="1"/>
</dbReference>
<feature type="chain" id="PRO_5002951665" evidence="1">
    <location>
        <begin position="28"/>
        <end position="360"/>
    </location>
</feature>
<reference evidence="3" key="1">
    <citation type="journal article" date="2012" name="MBio">
        <title>Comparative genome analysis of Trichophyton rubrum and related dermatophytes reveals candidate genes involved in infection.</title>
        <authorList>
            <person name="Martinez D.A."/>
            <person name="Oliver B.G."/>
            <person name="Graeser Y."/>
            <person name="Goldberg J.M."/>
            <person name="Li W."/>
            <person name="Martinez-Rossi N.M."/>
            <person name="Monod M."/>
            <person name="Shelest E."/>
            <person name="Barton R.C."/>
            <person name="Birch E."/>
            <person name="Brakhage A.A."/>
            <person name="Chen Z."/>
            <person name="Gurr S.J."/>
            <person name="Heiman D."/>
            <person name="Heitman J."/>
            <person name="Kosti I."/>
            <person name="Rossi A."/>
            <person name="Saif S."/>
            <person name="Samalova M."/>
            <person name="Saunders C.W."/>
            <person name="Shea T."/>
            <person name="Summerbell R.C."/>
            <person name="Xu J."/>
            <person name="Young S."/>
            <person name="Zeng Q."/>
            <person name="Birren B.W."/>
            <person name="Cuomo C.A."/>
            <person name="White T.C."/>
        </authorList>
    </citation>
    <scope>NUCLEOTIDE SEQUENCE [LARGE SCALE GENOMIC DNA]</scope>
    <source>
        <strain evidence="3">ATCC MYA-4605 / CBS 113480</strain>
    </source>
</reference>
<organism evidence="2 3">
    <name type="scientific">Arthroderma otae (strain ATCC MYA-4605 / CBS 113480)</name>
    <name type="common">Microsporum canis</name>
    <dbReference type="NCBI Taxonomy" id="554155"/>
    <lineage>
        <taxon>Eukaryota</taxon>
        <taxon>Fungi</taxon>
        <taxon>Dikarya</taxon>
        <taxon>Ascomycota</taxon>
        <taxon>Pezizomycotina</taxon>
        <taxon>Eurotiomycetes</taxon>
        <taxon>Eurotiomycetidae</taxon>
        <taxon>Onygenales</taxon>
        <taxon>Arthrodermataceae</taxon>
        <taxon>Microsporum</taxon>
    </lineage>
</organism>
<dbReference type="HOGENOM" id="CLU_839301_0_0_1"/>
<dbReference type="EMBL" id="DS995703">
    <property type="protein sequence ID" value="EEQ30270.1"/>
    <property type="molecule type" value="Genomic_DNA"/>
</dbReference>
<dbReference type="GO" id="GO:0008237">
    <property type="term" value="F:metallopeptidase activity"/>
    <property type="evidence" value="ECO:0007669"/>
    <property type="project" value="InterPro"/>
</dbReference>
<keyword evidence="1" id="KW-0732">Signal</keyword>
<dbReference type="GeneID" id="9223668"/>
<dbReference type="Proteomes" id="UP000002035">
    <property type="component" value="Unassembled WGS sequence"/>
</dbReference>
<evidence type="ECO:0000313" key="2">
    <source>
        <dbReference type="EMBL" id="EEQ30270.1"/>
    </source>
</evidence>
<gene>
    <name evidence="2" type="ORF">MCYG_03089</name>
</gene>
<dbReference type="AlphaFoldDB" id="C5FKP8"/>
<dbReference type="OrthoDB" id="4323284at2759"/>
<sequence>MRVAGVPGALWFAIIVWFTHLLSLSASVDVYSRFRVQMGLGPITRTDRYTGGSCEGLDVDMQAVYNEAIDMAAVSIEAINSYATDKVIRATLKSFFGIQPDSADPTLVAAESISLLNTVRNTFQGIIDDSHNTHNGLNPGLFCSDKWAWKTRWLYNMRTGRRTGKLLTTVKAPSPLWWTPLYKRYVGGINSITCTGTVLAYTTFGDATSITFCPQSFEWPKRKDSLAPWKGENPERKIMEGKPMKLTMSTAGTFLHELCHLVFRECLDKKVDGEVAYGPDLVILLAAANPRDAVLNADSYRWFANAMYINSIDWSRGISAMRDDKKKLAQRSNDSIAINDDDDGPLKRGDRILGGPIIHS</sequence>
<accession>C5FKP8</accession>
<name>C5FKP8_ARTOC</name>
<keyword evidence="3" id="KW-1185">Reference proteome</keyword>